<sequence>MIELTPLAQRILAKIKLLKETDKLNKVLRKVDKKLNLKKQKKAIIILPKRKAKLNATIASALKSSKARRGPRKKKFNSSMKLLNLKEIATRKQGLPPSSTQAVLKKVIRSNTNQMQDVRFGTLDSIKNNDKTPSKFFPNKSLTEKLKRSHQREFLRADTLNWSQNSTKIPKMFLQRKTKLKPNHFKKFGNSFGRPKEGLVGLSKLLFDQKKRQEIEIKRRFKVINTHDEKNGAYITRLRASLSKADIVNEVKMLENCRIMPTTHSVVLTSKPPHVSAENIYNNVVYDMVRNRKKNWRSRSAMYPLAKDNFEEIPEYLERNKLELQTNVFSTAKSVMQDIKKKEKEKLKDATPQNNIDSVVSFQKLQITEINKIIKGLVLRGEASIKQMKNDFLIECHKFINNFENDVKKLRKECIKISNTGPIDIAASNFLSSYNTYENVLSSGHKEQAELIFQEKRNILIRDYISKINDFEAKIIGKKQLVNKEYEEQTIQKLYKLFNDELTKEVRLF</sequence>
<gene>
    <name evidence="1" type="ORF">ECRASSUSDP1_LOCUS5962</name>
</gene>
<dbReference type="Proteomes" id="UP001295684">
    <property type="component" value="Unassembled WGS sequence"/>
</dbReference>
<dbReference type="EMBL" id="CAMPGE010005777">
    <property type="protein sequence ID" value="CAI2364617.1"/>
    <property type="molecule type" value="Genomic_DNA"/>
</dbReference>
<accession>A0AAD1U954</accession>
<dbReference type="AlphaFoldDB" id="A0AAD1U954"/>
<organism evidence="1 2">
    <name type="scientific">Euplotes crassus</name>
    <dbReference type="NCBI Taxonomy" id="5936"/>
    <lineage>
        <taxon>Eukaryota</taxon>
        <taxon>Sar</taxon>
        <taxon>Alveolata</taxon>
        <taxon>Ciliophora</taxon>
        <taxon>Intramacronucleata</taxon>
        <taxon>Spirotrichea</taxon>
        <taxon>Hypotrichia</taxon>
        <taxon>Euplotida</taxon>
        <taxon>Euplotidae</taxon>
        <taxon>Moneuplotes</taxon>
    </lineage>
</organism>
<name>A0AAD1U954_EUPCR</name>
<comment type="caution">
    <text evidence="1">The sequence shown here is derived from an EMBL/GenBank/DDBJ whole genome shotgun (WGS) entry which is preliminary data.</text>
</comment>
<reference evidence="1" key="1">
    <citation type="submission" date="2023-07" db="EMBL/GenBank/DDBJ databases">
        <authorList>
            <consortium name="AG Swart"/>
            <person name="Singh M."/>
            <person name="Singh A."/>
            <person name="Seah K."/>
            <person name="Emmerich C."/>
        </authorList>
    </citation>
    <scope>NUCLEOTIDE SEQUENCE</scope>
    <source>
        <strain evidence="1">DP1</strain>
    </source>
</reference>
<proteinExistence type="predicted"/>
<protein>
    <submittedName>
        <fullName evidence="1">Uncharacterized protein</fullName>
    </submittedName>
</protein>
<evidence type="ECO:0000313" key="2">
    <source>
        <dbReference type="Proteomes" id="UP001295684"/>
    </source>
</evidence>
<evidence type="ECO:0000313" key="1">
    <source>
        <dbReference type="EMBL" id="CAI2364617.1"/>
    </source>
</evidence>
<keyword evidence="2" id="KW-1185">Reference proteome</keyword>